<dbReference type="OrthoDB" id="2436349at2759"/>
<evidence type="ECO:0000313" key="2">
    <source>
        <dbReference type="EMBL" id="KAG0304569.1"/>
    </source>
</evidence>
<evidence type="ECO:0000313" key="3">
    <source>
        <dbReference type="Proteomes" id="UP000823405"/>
    </source>
</evidence>
<dbReference type="EMBL" id="JAAAIN010001292">
    <property type="protein sequence ID" value="KAG0304569.1"/>
    <property type="molecule type" value="Genomic_DNA"/>
</dbReference>
<dbReference type="AlphaFoldDB" id="A0A9P6QWE1"/>
<comment type="caution">
    <text evidence="2">The sequence shown here is derived from an EMBL/GenBank/DDBJ whole genome shotgun (WGS) entry which is preliminary data.</text>
</comment>
<gene>
    <name evidence="2" type="ORF">BGZ97_001424</name>
</gene>
<accession>A0A9P6QWE1</accession>
<evidence type="ECO:0000256" key="1">
    <source>
        <dbReference type="SAM" id="MobiDB-lite"/>
    </source>
</evidence>
<feature type="compositionally biased region" description="Basic and acidic residues" evidence="1">
    <location>
        <begin position="664"/>
        <end position="678"/>
    </location>
</feature>
<keyword evidence="3" id="KW-1185">Reference proteome</keyword>
<proteinExistence type="predicted"/>
<sequence>MDALGRSSLRAFCLPEIFYGIVQYLGPKNVHMLRLVNRLFLDLCAHRFSITLDLENVRRYPDLKKLAESALAFKGTAALASSPERTDMTDRGQPSPLDLIQSLKISRDRHLCRSLTPDIVSILNQCGNLRHIIIKDDPNSVIGIPEPSYPARLLWSSMVPVIQGGEGGHGGSGGGSHKQDGKQHWTFWDLIPLEGFLFDRLESLTIYAGCHTRLKLDHFMPRLGSSRAAKSLRALSMTASRGTAKVSWDVFRDCICSLLVLKTLRIQLIEMIYTEDVVIDSNNGSQSKVMTQLQQVAPTVKLLECYLTNHQDQDARLAVMNLFPNVESLELLAFDALFNKPLDERIFSEVGRQLPPQNSSLGQRYSTGFVEGNDSPPYQIPFPLLKSLNCKDFSCRTWEDSRIVRHWIQRAPNFRLAFLRISDAEFNSGVHEELSAHSVSLESISIRVTRQEYAKDLLSSRLCRNLEVLKFENENLDCASVVFCLKDPLESACAGILDQARSRASLFWSPTSDALLLRQQRVFARLPWTRTLTTISLPTLPCSSLGSKDESDRSVAYLRSFLQLLPHLVDFEVIRPIMDLSIFDGLGRQAPASKTHNDPSNSAQAEEFRSYLSERPWLTRIKVCRSANSKDKIADRSVSDRPVSWLARLKVSPFKDSNDSNDSNDYKDSMDYKDSKDRITDRSAPDRLTLWRRQLLFQFRFLENLDLDAEKVYIGNGV</sequence>
<name>A0A9P6QWE1_9FUNG</name>
<protein>
    <submittedName>
        <fullName evidence="2">Uncharacterized protein</fullName>
    </submittedName>
</protein>
<feature type="region of interest" description="Disordered" evidence="1">
    <location>
        <begin position="655"/>
        <end position="678"/>
    </location>
</feature>
<dbReference type="Proteomes" id="UP000823405">
    <property type="component" value="Unassembled WGS sequence"/>
</dbReference>
<organism evidence="2 3">
    <name type="scientific">Linnemannia gamsii</name>
    <dbReference type="NCBI Taxonomy" id="64522"/>
    <lineage>
        <taxon>Eukaryota</taxon>
        <taxon>Fungi</taxon>
        <taxon>Fungi incertae sedis</taxon>
        <taxon>Mucoromycota</taxon>
        <taxon>Mortierellomycotina</taxon>
        <taxon>Mortierellomycetes</taxon>
        <taxon>Mortierellales</taxon>
        <taxon>Mortierellaceae</taxon>
        <taxon>Linnemannia</taxon>
    </lineage>
</organism>
<reference evidence="2" key="1">
    <citation type="journal article" date="2020" name="Fungal Divers.">
        <title>Resolving the Mortierellaceae phylogeny through synthesis of multi-gene phylogenetics and phylogenomics.</title>
        <authorList>
            <person name="Vandepol N."/>
            <person name="Liber J."/>
            <person name="Desiro A."/>
            <person name="Na H."/>
            <person name="Kennedy M."/>
            <person name="Barry K."/>
            <person name="Grigoriev I.V."/>
            <person name="Miller A.N."/>
            <person name="O'Donnell K."/>
            <person name="Stajich J.E."/>
            <person name="Bonito G."/>
        </authorList>
    </citation>
    <scope>NUCLEOTIDE SEQUENCE</scope>
    <source>
        <strain evidence="2">NVP60</strain>
    </source>
</reference>